<dbReference type="SUPFAM" id="SSF49764">
    <property type="entry name" value="HSP20-like chaperones"/>
    <property type="match status" value="1"/>
</dbReference>
<accession>M7N197</accession>
<evidence type="ECO:0008006" key="3">
    <source>
        <dbReference type="Google" id="ProtNLM"/>
    </source>
</evidence>
<dbReference type="Gene3D" id="2.60.40.790">
    <property type="match status" value="1"/>
</dbReference>
<gene>
    <name evidence="1" type="ORF">ADICEAN_03796</name>
</gene>
<proteinExistence type="predicted"/>
<dbReference type="RefSeq" id="WP_009197175.1">
    <property type="nucleotide sequence ID" value="NZ_AODQ01000149.1"/>
</dbReference>
<dbReference type="CDD" id="cd00298">
    <property type="entry name" value="ACD_sHsps_p23-like"/>
    <property type="match status" value="1"/>
</dbReference>
<sequence length="135" mass="15357">MNILQHKDLLHGLLKQGDVLNTLNGGMAMTYVEEQEHEDHKVLTFWAPSVPAEAFNIVLNINTLVVFSLLPSSADDAEAGSFNIPMFFRKFRLPAYIDVNNIEAVHEGDRLSILLPYKDTGVPIRRIRLREDRNK</sequence>
<dbReference type="InterPro" id="IPR008978">
    <property type="entry name" value="HSP20-like_chaperone"/>
</dbReference>
<dbReference type="AlphaFoldDB" id="M7N197"/>
<dbReference type="Proteomes" id="UP000011910">
    <property type="component" value="Unassembled WGS sequence"/>
</dbReference>
<dbReference type="OrthoDB" id="954426at2"/>
<dbReference type="eggNOG" id="COG0071">
    <property type="taxonomic scope" value="Bacteria"/>
</dbReference>
<organism evidence="1 2">
    <name type="scientific">Cesiribacter andamanensis AMV16</name>
    <dbReference type="NCBI Taxonomy" id="1279009"/>
    <lineage>
        <taxon>Bacteria</taxon>
        <taxon>Pseudomonadati</taxon>
        <taxon>Bacteroidota</taxon>
        <taxon>Cytophagia</taxon>
        <taxon>Cytophagales</taxon>
        <taxon>Cesiribacteraceae</taxon>
        <taxon>Cesiribacter</taxon>
    </lineage>
</organism>
<protein>
    <recommendedName>
        <fullName evidence="3">SHSP domain-containing protein</fullName>
    </recommendedName>
</protein>
<comment type="caution">
    <text evidence="1">The sequence shown here is derived from an EMBL/GenBank/DDBJ whole genome shotgun (WGS) entry which is preliminary data.</text>
</comment>
<keyword evidence="2" id="KW-1185">Reference proteome</keyword>
<evidence type="ECO:0000313" key="1">
    <source>
        <dbReference type="EMBL" id="EMR01072.1"/>
    </source>
</evidence>
<evidence type="ECO:0000313" key="2">
    <source>
        <dbReference type="Proteomes" id="UP000011910"/>
    </source>
</evidence>
<dbReference type="EMBL" id="AODQ01000149">
    <property type="protein sequence ID" value="EMR01072.1"/>
    <property type="molecule type" value="Genomic_DNA"/>
</dbReference>
<name>M7N197_9BACT</name>
<dbReference type="STRING" id="1279009.ADICEAN_03796"/>
<reference evidence="1 2" key="1">
    <citation type="journal article" date="2013" name="Genome Announc.">
        <title>Draft Genome Sequence of Cesiribacter andamanensis Strain AMV16T, Isolated from a Soil Sample from a Mud Volcano in the Andaman Islands, India.</title>
        <authorList>
            <person name="Shivaji S."/>
            <person name="Ara S."/>
            <person name="Begum Z."/>
            <person name="Srinivas T.N."/>
            <person name="Singh A."/>
            <person name="Kumar Pinnaka A."/>
        </authorList>
    </citation>
    <scope>NUCLEOTIDE SEQUENCE [LARGE SCALE GENOMIC DNA]</scope>
    <source>
        <strain evidence="1 2">AMV16</strain>
    </source>
</reference>